<feature type="compositionally biased region" description="Polar residues" evidence="1">
    <location>
        <begin position="1"/>
        <end position="11"/>
    </location>
</feature>
<comment type="caution">
    <text evidence="2">The sequence shown here is derived from an EMBL/GenBank/DDBJ whole genome shotgun (WGS) entry which is preliminary data.</text>
</comment>
<evidence type="ECO:0008006" key="4">
    <source>
        <dbReference type="Google" id="ProtNLM"/>
    </source>
</evidence>
<name>A0A6A3VG16_9STRA</name>
<feature type="region of interest" description="Disordered" evidence="1">
    <location>
        <begin position="1"/>
        <end position="55"/>
    </location>
</feature>
<dbReference type="Proteomes" id="UP000433483">
    <property type="component" value="Unassembled WGS sequence"/>
</dbReference>
<gene>
    <name evidence="2" type="ORF">PF005_g29513</name>
</gene>
<proteinExistence type="predicted"/>
<evidence type="ECO:0000313" key="3">
    <source>
        <dbReference type="Proteomes" id="UP000433483"/>
    </source>
</evidence>
<protein>
    <recommendedName>
        <fullName evidence="4">Retrotransposon gag domain-containing protein</fullName>
    </recommendedName>
</protein>
<evidence type="ECO:0000313" key="2">
    <source>
        <dbReference type="EMBL" id="KAE9165652.1"/>
    </source>
</evidence>
<feature type="compositionally biased region" description="Basic and acidic residues" evidence="1">
    <location>
        <begin position="42"/>
        <end position="53"/>
    </location>
</feature>
<dbReference type="EMBL" id="QXGB01004602">
    <property type="protein sequence ID" value="KAE9165652.1"/>
    <property type="molecule type" value="Genomic_DNA"/>
</dbReference>
<evidence type="ECO:0000256" key="1">
    <source>
        <dbReference type="SAM" id="MobiDB-lite"/>
    </source>
</evidence>
<keyword evidence="3" id="KW-1185">Reference proteome</keyword>
<feature type="non-terminal residue" evidence="2">
    <location>
        <position position="1"/>
    </location>
</feature>
<organism evidence="2 3">
    <name type="scientific">Phytophthora fragariae</name>
    <dbReference type="NCBI Taxonomy" id="53985"/>
    <lineage>
        <taxon>Eukaryota</taxon>
        <taxon>Sar</taxon>
        <taxon>Stramenopiles</taxon>
        <taxon>Oomycota</taxon>
        <taxon>Peronosporomycetes</taxon>
        <taxon>Peronosporales</taxon>
        <taxon>Peronosporaceae</taxon>
        <taxon>Phytophthora</taxon>
    </lineage>
</organism>
<reference evidence="2 3" key="1">
    <citation type="submission" date="2018-08" db="EMBL/GenBank/DDBJ databases">
        <title>Genomic investigation of the strawberry pathogen Phytophthora fragariae indicates pathogenicity is determined by transcriptional variation in three key races.</title>
        <authorList>
            <person name="Adams T.M."/>
            <person name="Armitage A.D."/>
            <person name="Sobczyk M.K."/>
            <person name="Bates H.J."/>
            <person name="Dunwell J.M."/>
            <person name="Nellist C.F."/>
            <person name="Harrison R.J."/>
        </authorList>
    </citation>
    <scope>NUCLEOTIDE SEQUENCE [LARGE SCALE GENOMIC DNA]</scope>
    <source>
        <strain evidence="2 3">NOV-27</strain>
    </source>
</reference>
<accession>A0A6A3VG16</accession>
<dbReference type="AlphaFoldDB" id="A0A6A3VG16"/>
<sequence>PAHPATNNVNKLATAWWGLPQSPPPDPTTSEHDEAEINGPVDARENGREENNRPLDAGEIGRLRLVLENLEALEQTLHTLIRDQTSLTEAVAAFATRTERRQNQNMEQIKANQALLHEMINQIQSFAVRSDQEVASPRLGCSGSNSTPCTKFHQFGARESSLDVPETKETPTYSGANDDDIDVYVLNVISWYAAYGLYLGQDQVDWRVGELMLNHAKGKAKKWLLRDYKGERRWSHIVKKMKQRFVTRSREEDLVASFFIATKETAR</sequence>
<dbReference type="OrthoDB" id="125548at2759"/>